<dbReference type="InterPro" id="IPR015421">
    <property type="entry name" value="PyrdxlP-dep_Trfase_major"/>
</dbReference>
<accession>A0A7X8SIQ1</accession>
<sequence length="757" mass="85983">MNLTEWPLLVVADHHKDEFEKERLGELIQQLKKDNITVIPSINIEHIVDLCASQRDISGVLIDINMNASRASILEAVVALRKRFPRLNIFILAEKSSAEELPTEILESTNGFYWLDDDTVTFMAGRLSHLIKEYAESNYGPFFKGLVNYVDEFKYAWHTPGHMGGEGFKKSPAGTAFYNFFGENTLRSDLSISVPDLGSLLDHSGPIGDSEKFASDTFNSDQTYYILNGTSTVNQVIWRSQVSRDDLALVDRNCHKSLNYAMVITNAKPMYMMPRRNALGIIGPVKMSEMTEMTSLHKKSASPIISEEELGKDIVMSALTNSTYDGLAYNVRKVKKELGNHVNYMHFDEAWYAYARFHPIYDGFYGMTPDENKEHPPVFTSHSTHKLLNAFSQGSMLHIKNGDKEAIVPDEFNEAYMMHASTSPNYPMIASLDVSTKMMHDNGVQMSHDNILDAIELRQKMVRIQKEFLQKGEWFFGMWQPTEYKGEAFESVTKDTLAENQDAWVLQPNAKWHGFEDLEEDFILLDPIKLTFTTPGVEADGTYTENGIPAGIVADYLMNKGIVTEKTDTYSFLMLHSFGTSKGKQGELLSALLNFKKDYDNNTSLEVVFPNLLEESDKYQGMGLKDLCDAMHHFYKENNFLAEMQKAFENLPEQTMKPADAYEQVVRKNVEYTYLEDMMNKIPAVMIVPYPPGIPVMMGGEILNDASKAVYNYLSILEKYENTFPGYEKDIHGVERDIVDGKIKYKTLCIKETNLGE</sequence>
<dbReference type="InterPro" id="IPR000310">
    <property type="entry name" value="Orn/Lys/Arg_deCO2ase_major_dom"/>
</dbReference>
<gene>
    <name evidence="9" type="ORF">HGP29_07185</name>
</gene>
<name>A0A7X8SIQ1_9BACT</name>
<protein>
    <recommendedName>
        <fullName evidence="11">Arginine decarboxylase</fullName>
    </recommendedName>
</protein>
<dbReference type="Pfam" id="PF03709">
    <property type="entry name" value="OKR_DC_1_N"/>
    <property type="match status" value="1"/>
</dbReference>
<dbReference type="GO" id="GO:0006527">
    <property type="term" value="P:L-arginine catabolic process"/>
    <property type="evidence" value="ECO:0007669"/>
    <property type="project" value="TreeGrafter"/>
</dbReference>
<dbReference type="SUPFAM" id="SSF55904">
    <property type="entry name" value="Ornithine decarboxylase C-terminal domain"/>
    <property type="match status" value="1"/>
</dbReference>
<dbReference type="SUPFAM" id="SSF53383">
    <property type="entry name" value="PLP-dependent transferases"/>
    <property type="match status" value="1"/>
</dbReference>
<comment type="caution">
    <text evidence="9">The sequence shown here is derived from an EMBL/GenBank/DDBJ whole genome shotgun (WGS) entry which is preliminary data.</text>
</comment>
<dbReference type="InterPro" id="IPR015422">
    <property type="entry name" value="PyrdxlP-dep_Trfase_small"/>
</dbReference>
<feature type="domain" description="Orn/Lys/Arg decarboxylase C-terminal" evidence="8">
    <location>
        <begin position="610"/>
        <end position="737"/>
    </location>
</feature>
<evidence type="ECO:0000256" key="1">
    <source>
        <dbReference type="ARBA" id="ARBA00010671"/>
    </source>
</evidence>
<dbReference type="PANTHER" id="PTHR45229:SF3">
    <property type="entry name" value="BIODEGRADATIVE ARGININE DECARBOXYLASE"/>
    <property type="match status" value="1"/>
</dbReference>
<evidence type="ECO:0000256" key="2">
    <source>
        <dbReference type="ARBA" id="ARBA00022793"/>
    </source>
</evidence>
<dbReference type="Gene3D" id="3.90.100.10">
    <property type="entry name" value="Orn/Lys/Arg decarboxylase, C-terminal domain"/>
    <property type="match status" value="1"/>
</dbReference>
<organism evidence="9 10">
    <name type="scientific">Flammeovirga agarivorans</name>
    <dbReference type="NCBI Taxonomy" id="2726742"/>
    <lineage>
        <taxon>Bacteria</taxon>
        <taxon>Pseudomonadati</taxon>
        <taxon>Bacteroidota</taxon>
        <taxon>Cytophagia</taxon>
        <taxon>Cytophagales</taxon>
        <taxon>Flammeovirgaceae</taxon>
        <taxon>Flammeovirga</taxon>
    </lineage>
</organism>
<dbReference type="Gene3D" id="3.90.1150.10">
    <property type="entry name" value="Aspartate Aminotransferase, domain 1"/>
    <property type="match status" value="1"/>
</dbReference>
<dbReference type="InterPro" id="IPR015424">
    <property type="entry name" value="PyrdxlP-dep_Trfase"/>
</dbReference>
<evidence type="ECO:0008006" key="11">
    <source>
        <dbReference type="Google" id="ProtNLM"/>
    </source>
</evidence>
<dbReference type="EMBL" id="JABAIL010000002">
    <property type="protein sequence ID" value="NLR90984.1"/>
    <property type="molecule type" value="Genomic_DNA"/>
</dbReference>
<feature type="domain" description="Orn/Lys/Arg decarboxylases family 1 pyridoxal-P attachment site" evidence="6">
    <location>
        <begin position="141"/>
        <end position="583"/>
    </location>
</feature>
<evidence type="ECO:0000256" key="3">
    <source>
        <dbReference type="ARBA" id="ARBA00022898"/>
    </source>
</evidence>
<keyword evidence="10" id="KW-1185">Reference proteome</keyword>
<evidence type="ECO:0000259" key="8">
    <source>
        <dbReference type="Pfam" id="PF03711"/>
    </source>
</evidence>
<dbReference type="AlphaFoldDB" id="A0A7X8SIQ1"/>
<dbReference type="PIRSF" id="PIRSF009393">
    <property type="entry name" value="Orn_decarb"/>
    <property type="match status" value="1"/>
</dbReference>
<keyword evidence="2" id="KW-0210">Decarboxylase</keyword>
<evidence type="ECO:0000313" key="10">
    <source>
        <dbReference type="Proteomes" id="UP000585050"/>
    </source>
</evidence>
<dbReference type="PANTHER" id="PTHR45229">
    <property type="entry name" value="CONSTITUTIVE ORNITHINE DECARBOXYLASE"/>
    <property type="match status" value="1"/>
</dbReference>
<comment type="similarity">
    <text evidence="1">Belongs to the Orn/Lys/Arg decarboxylase class-I family.</text>
</comment>
<keyword evidence="4" id="KW-0456">Lyase</keyword>
<dbReference type="Proteomes" id="UP000585050">
    <property type="component" value="Unassembled WGS sequence"/>
</dbReference>
<dbReference type="InterPro" id="IPR036633">
    <property type="entry name" value="Prn/Lys/Arg_de-COase_C_sf"/>
</dbReference>
<evidence type="ECO:0000259" key="7">
    <source>
        <dbReference type="Pfam" id="PF03709"/>
    </source>
</evidence>
<dbReference type="InterPro" id="IPR005308">
    <property type="entry name" value="OKR_de-COase_N"/>
</dbReference>
<reference evidence="9 10" key="1">
    <citation type="submission" date="2020-04" db="EMBL/GenBank/DDBJ databases">
        <title>Flammeovirga sp. SR4, a novel species isolated from seawater.</title>
        <authorList>
            <person name="Wang X."/>
        </authorList>
    </citation>
    <scope>NUCLEOTIDE SEQUENCE [LARGE SCALE GENOMIC DNA]</scope>
    <source>
        <strain evidence="9 10">SR4</strain>
    </source>
</reference>
<dbReference type="RefSeq" id="WP_168881690.1">
    <property type="nucleotide sequence ID" value="NZ_JABAIL010000002.1"/>
</dbReference>
<dbReference type="Pfam" id="PF01276">
    <property type="entry name" value="OKR_DC_1"/>
    <property type="match status" value="1"/>
</dbReference>
<dbReference type="InterPro" id="IPR011193">
    <property type="entry name" value="Orn/lys/arg_de-COase"/>
</dbReference>
<keyword evidence="3 5" id="KW-0663">Pyridoxal phosphate</keyword>
<proteinExistence type="inferred from homology"/>
<evidence type="ECO:0000313" key="9">
    <source>
        <dbReference type="EMBL" id="NLR90984.1"/>
    </source>
</evidence>
<dbReference type="GO" id="GO:0005829">
    <property type="term" value="C:cytosol"/>
    <property type="evidence" value="ECO:0007669"/>
    <property type="project" value="TreeGrafter"/>
</dbReference>
<dbReference type="InterPro" id="IPR008286">
    <property type="entry name" value="Prn/Lys/Arg_de-COase_C"/>
</dbReference>
<evidence type="ECO:0000256" key="4">
    <source>
        <dbReference type="ARBA" id="ARBA00023239"/>
    </source>
</evidence>
<dbReference type="Gene3D" id="3.40.50.2300">
    <property type="match status" value="1"/>
</dbReference>
<feature type="domain" description="Orn/Lys/Arg decarboxylase N-terminal" evidence="7">
    <location>
        <begin position="20"/>
        <end position="134"/>
    </location>
</feature>
<feature type="modified residue" description="N6-(pyridoxal phosphate)lysine" evidence="5">
    <location>
        <position position="386"/>
    </location>
</feature>
<dbReference type="Gene3D" id="3.40.640.10">
    <property type="entry name" value="Type I PLP-dependent aspartate aminotransferase-like (Major domain)"/>
    <property type="match status" value="1"/>
</dbReference>
<evidence type="ECO:0000256" key="5">
    <source>
        <dbReference type="PIRSR" id="PIRSR009393-1"/>
    </source>
</evidence>
<dbReference type="GO" id="GO:0030170">
    <property type="term" value="F:pyridoxal phosphate binding"/>
    <property type="evidence" value="ECO:0007669"/>
    <property type="project" value="TreeGrafter"/>
</dbReference>
<dbReference type="Pfam" id="PF03711">
    <property type="entry name" value="OKR_DC_1_C"/>
    <property type="match status" value="1"/>
</dbReference>
<evidence type="ECO:0000259" key="6">
    <source>
        <dbReference type="Pfam" id="PF01276"/>
    </source>
</evidence>
<dbReference type="GO" id="GO:0008792">
    <property type="term" value="F:arginine decarboxylase activity"/>
    <property type="evidence" value="ECO:0007669"/>
    <property type="project" value="TreeGrafter"/>
</dbReference>